<feature type="compositionally biased region" description="Low complexity" evidence="1">
    <location>
        <begin position="15"/>
        <end position="26"/>
    </location>
</feature>
<feature type="compositionally biased region" description="Basic residues" evidence="1">
    <location>
        <begin position="1"/>
        <end position="11"/>
    </location>
</feature>
<dbReference type="EMBL" id="CAUWAG010000012">
    <property type="protein sequence ID" value="CAJ2509402.1"/>
    <property type="molecule type" value="Genomic_DNA"/>
</dbReference>
<dbReference type="PANTHER" id="PTHR46411:SF4">
    <property type="entry name" value="AAA+ ATPASE DOMAIN-CONTAINING PROTEIN"/>
    <property type="match status" value="1"/>
</dbReference>
<sequence>MDPSTRRRRGRSRSEQSTSSDGSDSCSDSDDYDTTDIAVYKAYEEKEMTDDASGTQAARRSLEPSVVWAASVFDVGAQKRRDKKKPVAIYYSDSPHEISIFTPDKNGLQDSSTDSGRQRYDDGSVRPSWSGRVFEVSCNALAHLPHEQKPGWPRLEDAQVEMLKFEKISSSSIVVKSPFLYSGLRALARYYPSFWGQPAGDLLNQQATRAADVSGEITIHEPWGFLLHHFMEMEAFIQSTSEDSPWISANASAAEKDAFQLEREHIQHLYDFVKPRYEAQVLPCTKLLEATPPKMIPFDMLWYVFAPGTDVYLQQTGLLPQVCVVTRVSSDLDDEGSHGSRFSQRRREYWNLELWYLDSDGQSITRRSRTCRIRTYPGVEELICLDVCPVDVWDKHDNFG</sequence>
<accession>A0AAI8VS02</accession>
<dbReference type="AlphaFoldDB" id="A0AAI8VS02"/>
<evidence type="ECO:0000313" key="3">
    <source>
        <dbReference type="EMBL" id="CAJ2509402.1"/>
    </source>
</evidence>
<name>A0AAI8VS02_9PEZI</name>
<keyword evidence="4" id="KW-1185">Reference proteome</keyword>
<evidence type="ECO:0000259" key="2">
    <source>
        <dbReference type="Pfam" id="PF22942"/>
    </source>
</evidence>
<dbReference type="PANTHER" id="PTHR46411">
    <property type="entry name" value="FAMILY ATPASE, PUTATIVE-RELATED"/>
    <property type="match status" value="1"/>
</dbReference>
<feature type="domain" description="DUF7025" evidence="2">
    <location>
        <begin position="289"/>
        <end position="392"/>
    </location>
</feature>
<dbReference type="Pfam" id="PF22942">
    <property type="entry name" value="DUF7025"/>
    <property type="match status" value="1"/>
</dbReference>
<dbReference type="InterPro" id="IPR054289">
    <property type="entry name" value="DUF7025"/>
</dbReference>
<feature type="region of interest" description="Disordered" evidence="1">
    <location>
        <begin position="1"/>
        <end position="32"/>
    </location>
</feature>
<gene>
    <name evidence="3" type="ORF">KHLLAP_LOCUS9870</name>
</gene>
<evidence type="ECO:0000313" key="4">
    <source>
        <dbReference type="Proteomes" id="UP001295740"/>
    </source>
</evidence>
<protein>
    <submittedName>
        <fullName evidence="3">Uu.00g144280.m01.CDS01</fullName>
    </submittedName>
</protein>
<dbReference type="Proteomes" id="UP001295740">
    <property type="component" value="Unassembled WGS sequence"/>
</dbReference>
<comment type="caution">
    <text evidence="3">The sequence shown here is derived from an EMBL/GenBank/DDBJ whole genome shotgun (WGS) entry which is preliminary data.</text>
</comment>
<organism evidence="3 4">
    <name type="scientific">Anthostomella pinea</name>
    <dbReference type="NCBI Taxonomy" id="933095"/>
    <lineage>
        <taxon>Eukaryota</taxon>
        <taxon>Fungi</taxon>
        <taxon>Dikarya</taxon>
        <taxon>Ascomycota</taxon>
        <taxon>Pezizomycotina</taxon>
        <taxon>Sordariomycetes</taxon>
        <taxon>Xylariomycetidae</taxon>
        <taxon>Xylariales</taxon>
        <taxon>Xylariaceae</taxon>
        <taxon>Anthostomella</taxon>
    </lineage>
</organism>
<reference evidence="3" key="1">
    <citation type="submission" date="2023-10" db="EMBL/GenBank/DDBJ databases">
        <authorList>
            <person name="Hackl T."/>
        </authorList>
    </citation>
    <scope>NUCLEOTIDE SEQUENCE</scope>
</reference>
<evidence type="ECO:0000256" key="1">
    <source>
        <dbReference type="SAM" id="MobiDB-lite"/>
    </source>
</evidence>
<feature type="region of interest" description="Disordered" evidence="1">
    <location>
        <begin position="101"/>
        <end position="124"/>
    </location>
</feature>
<proteinExistence type="predicted"/>